<dbReference type="OrthoDB" id="5146516at2"/>
<evidence type="ECO:0000313" key="1">
    <source>
        <dbReference type="EMBL" id="RYP84335.1"/>
    </source>
</evidence>
<organism evidence="1 2">
    <name type="scientific">Nocardioides guangzhouensis</name>
    <dbReference type="NCBI Taxonomy" id="2497878"/>
    <lineage>
        <taxon>Bacteria</taxon>
        <taxon>Bacillati</taxon>
        <taxon>Actinomycetota</taxon>
        <taxon>Actinomycetes</taxon>
        <taxon>Propionibacteriales</taxon>
        <taxon>Nocardioidaceae</taxon>
        <taxon>Nocardioides</taxon>
    </lineage>
</organism>
<evidence type="ECO:0000313" key="2">
    <source>
        <dbReference type="Proteomes" id="UP000295198"/>
    </source>
</evidence>
<protein>
    <submittedName>
        <fullName evidence="1">Uncharacterized protein</fullName>
    </submittedName>
</protein>
<name>A0A4Q4ZA18_9ACTN</name>
<comment type="caution">
    <text evidence="1">The sequence shown here is derived from an EMBL/GenBank/DDBJ whole genome shotgun (WGS) entry which is preliminary data.</text>
</comment>
<dbReference type="EMBL" id="SDKM01000024">
    <property type="protein sequence ID" value="RYP84335.1"/>
    <property type="molecule type" value="Genomic_DNA"/>
</dbReference>
<dbReference type="RefSeq" id="WP_134719064.1">
    <property type="nucleotide sequence ID" value="NZ_SDKM01000024.1"/>
</dbReference>
<gene>
    <name evidence="1" type="ORF">EKO23_15970</name>
</gene>
<sequence length="124" mass="13107">MADTQRTDDLLSVLNRLVGESVAQLQVLGINSLKSVTPSPSDLVGSEITSVGAADRVVTVAMGTFAATVDLQRTGRLAWLDKAEPAQIGRPSLPTIRLLLRSGAGLDFIEPAKTKRIAVTLRAV</sequence>
<keyword evidence="2" id="KW-1185">Reference proteome</keyword>
<accession>A0A4Q4ZA18</accession>
<dbReference type="AlphaFoldDB" id="A0A4Q4ZA18"/>
<proteinExistence type="predicted"/>
<dbReference type="Proteomes" id="UP000295198">
    <property type="component" value="Unassembled WGS sequence"/>
</dbReference>
<reference evidence="1 2" key="1">
    <citation type="submission" date="2019-01" db="EMBL/GenBank/DDBJ databases">
        <title>Nocardioides guangzhouensis sp. nov., an actinobacterium isolated from soil.</title>
        <authorList>
            <person name="Fu Y."/>
            <person name="Cai Y."/>
            <person name="Lin Z."/>
            <person name="Chen P."/>
        </authorList>
    </citation>
    <scope>NUCLEOTIDE SEQUENCE [LARGE SCALE GENOMIC DNA]</scope>
    <source>
        <strain evidence="1 2">130</strain>
    </source>
</reference>